<sequence>MTTQEELEHLLELLKQEKEEESRQYDKMLKELSIQQRIQKGACWYPVQVESSGWSLGEHPYIIIERVKHLDKAHKFRSGQVVSIFSEKVLDNDTEEKGVIYYIKKNHMKIILYGTQLPRWILGGKIGIQLNFDERSYQEMERAVKTVKAAKNDRLAELREVLLGKQPARFDKNHHCFDIPQLNKSQTAAVHSILSAEDVAVVHGPPGTGKTTTLVAAIQQLVRRESPILVCAPSNSATDLLTEKLAGVGLNVVRIGNVSRVDESLLQHTMEGILQTLPEMQDVKKMKIEAAKIRRNADKFKRKFGPKERQDRRDSYREAKDLMYQARMLEDYVIEKTLREADVVCSTLVGAVSRHIEKMSFNTIIIDEAAQALEPATWIPICKANKVVFAGDPFQLPPTVKSREAAKNGFNITLLEKGVQRLEQVNLLDTQYRMHNNIMGFSNDQFYDNKLQSDESVANWQLMLSDGSPSEPLEFIDTAGCGFEEQVNPESLSYFNPEEYFVLRQHLDNLLVIVGDQEISIGIISPYREQVISIREAIVKDFDHFPAANIEVNTIDAFQGQERDVIYISMVRSNDMGEIGFLKDTRRMNVAMTRAKKKLIIIGDSATLASFPFYGNFLDYVDAKGVYGSAWDWQ</sequence>
<protein>
    <submittedName>
        <fullName evidence="8">Putative helicase</fullName>
    </submittedName>
</protein>
<dbReference type="AlphaFoldDB" id="A0A6S6S5W1"/>
<dbReference type="GO" id="GO:0005524">
    <property type="term" value="F:ATP binding"/>
    <property type="evidence" value="ECO:0007669"/>
    <property type="project" value="UniProtKB-KW"/>
</dbReference>
<dbReference type="PANTHER" id="PTHR43788">
    <property type="entry name" value="DNA2/NAM7 HELICASE FAMILY MEMBER"/>
    <property type="match status" value="1"/>
</dbReference>
<dbReference type="GO" id="GO:0005694">
    <property type="term" value="C:chromosome"/>
    <property type="evidence" value="ECO:0007669"/>
    <property type="project" value="UniProtKB-ARBA"/>
</dbReference>
<keyword evidence="6" id="KW-0175">Coiled coil</keyword>
<evidence type="ECO:0000256" key="6">
    <source>
        <dbReference type="SAM" id="Coils"/>
    </source>
</evidence>
<evidence type="ECO:0000259" key="7">
    <source>
        <dbReference type="SMART" id="SM00487"/>
    </source>
</evidence>
<evidence type="ECO:0000256" key="2">
    <source>
        <dbReference type="ARBA" id="ARBA00022741"/>
    </source>
</evidence>
<dbReference type="Gene3D" id="2.40.30.270">
    <property type="match status" value="1"/>
</dbReference>
<organism evidence="8">
    <name type="scientific">uncultured Aureispira sp</name>
    <dbReference type="NCBI Taxonomy" id="1331704"/>
    <lineage>
        <taxon>Bacteria</taxon>
        <taxon>Pseudomonadati</taxon>
        <taxon>Bacteroidota</taxon>
        <taxon>Saprospiria</taxon>
        <taxon>Saprospirales</taxon>
        <taxon>Saprospiraceae</taxon>
        <taxon>Aureispira</taxon>
        <taxon>environmental samples</taxon>
    </lineage>
</organism>
<dbReference type="PANTHER" id="PTHR43788:SF8">
    <property type="entry name" value="DNA-BINDING PROTEIN SMUBP-2"/>
    <property type="match status" value="1"/>
</dbReference>
<proteinExistence type="inferred from homology"/>
<reference evidence="8" key="1">
    <citation type="submission" date="2020-01" db="EMBL/GenBank/DDBJ databases">
        <authorList>
            <person name="Meier V. D."/>
            <person name="Meier V D."/>
        </authorList>
    </citation>
    <scope>NUCLEOTIDE SEQUENCE</scope>
    <source>
        <strain evidence="8">HLG_WM_MAG_10</strain>
    </source>
</reference>
<dbReference type="EMBL" id="CACVAQ010000052">
    <property type="protein sequence ID" value="CAA6800322.1"/>
    <property type="molecule type" value="Genomic_DNA"/>
</dbReference>
<dbReference type="SMART" id="SM00487">
    <property type="entry name" value="DEXDc"/>
    <property type="match status" value="1"/>
</dbReference>
<dbReference type="InterPro" id="IPR050534">
    <property type="entry name" value="Coronavir_polyprotein_1ab"/>
</dbReference>
<keyword evidence="5" id="KW-0067">ATP-binding</keyword>
<feature type="domain" description="Helicase ATP-binding" evidence="7">
    <location>
        <begin position="178"/>
        <end position="425"/>
    </location>
</feature>
<dbReference type="InterPro" id="IPR027417">
    <property type="entry name" value="P-loop_NTPase"/>
</dbReference>
<evidence type="ECO:0000313" key="8">
    <source>
        <dbReference type="EMBL" id="CAA6800322.1"/>
    </source>
</evidence>
<name>A0A6S6S5W1_9BACT</name>
<dbReference type="SUPFAM" id="SSF52540">
    <property type="entry name" value="P-loop containing nucleoside triphosphate hydrolases"/>
    <property type="match status" value="1"/>
</dbReference>
<dbReference type="CDD" id="cd18808">
    <property type="entry name" value="SF1_C_Upf1"/>
    <property type="match status" value="1"/>
</dbReference>
<dbReference type="GO" id="GO:0043139">
    <property type="term" value="F:5'-3' DNA helicase activity"/>
    <property type="evidence" value="ECO:0007669"/>
    <property type="project" value="TreeGrafter"/>
</dbReference>
<dbReference type="InterPro" id="IPR014001">
    <property type="entry name" value="Helicase_ATP-bd"/>
</dbReference>
<evidence type="ECO:0000256" key="5">
    <source>
        <dbReference type="ARBA" id="ARBA00022840"/>
    </source>
</evidence>
<evidence type="ECO:0000256" key="1">
    <source>
        <dbReference type="ARBA" id="ARBA00007913"/>
    </source>
</evidence>
<feature type="coiled-coil region" evidence="6">
    <location>
        <begin position="4"/>
        <end position="35"/>
    </location>
</feature>
<keyword evidence="2" id="KW-0547">Nucleotide-binding</keyword>
<keyword evidence="3" id="KW-0378">Hydrolase</keyword>
<dbReference type="Pfam" id="PF13087">
    <property type="entry name" value="AAA_12"/>
    <property type="match status" value="1"/>
</dbReference>
<dbReference type="Pfam" id="PF13086">
    <property type="entry name" value="AAA_11"/>
    <property type="match status" value="1"/>
</dbReference>
<dbReference type="InterPro" id="IPR041679">
    <property type="entry name" value="DNA2/NAM7-like_C"/>
</dbReference>
<gene>
    <name evidence="8" type="ORF">HELGO_WM30268</name>
</gene>
<keyword evidence="4 8" id="KW-0347">Helicase</keyword>
<dbReference type="GO" id="GO:0016787">
    <property type="term" value="F:hydrolase activity"/>
    <property type="evidence" value="ECO:0007669"/>
    <property type="project" value="UniProtKB-KW"/>
</dbReference>
<dbReference type="FunFam" id="3.40.50.300:FF:000326">
    <property type="entry name" value="P-loop containing nucleoside triphosphate hydrolase"/>
    <property type="match status" value="1"/>
</dbReference>
<dbReference type="Gene3D" id="3.40.50.300">
    <property type="entry name" value="P-loop containing nucleotide triphosphate hydrolases"/>
    <property type="match status" value="2"/>
</dbReference>
<comment type="similarity">
    <text evidence="1">Belongs to the DNA2/NAM7 helicase family.</text>
</comment>
<evidence type="ECO:0000256" key="3">
    <source>
        <dbReference type="ARBA" id="ARBA00022801"/>
    </source>
</evidence>
<accession>A0A6S6S5W1</accession>
<dbReference type="InterPro" id="IPR047187">
    <property type="entry name" value="SF1_C_Upf1"/>
</dbReference>
<dbReference type="InterPro" id="IPR041677">
    <property type="entry name" value="DNA2/NAM7_AAA_11"/>
</dbReference>
<evidence type="ECO:0000256" key="4">
    <source>
        <dbReference type="ARBA" id="ARBA00022806"/>
    </source>
</evidence>